<organism evidence="6 7">
    <name type="scientific">Microbulbifer rhizosphaerae</name>
    <dbReference type="NCBI Taxonomy" id="1562603"/>
    <lineage>
        <taxon>Bacteria</taxon>
        <taxon>Pseudomonadati</taxon>
        <taxon>Pseudomonadota</taxon>
        <taxon>Gammaproteobacteria</taxon>
        <taxon>Cellvibrionales</taxon>
        <taxon>Microbulbiferaceae</taxon>
        <taxon>Microbulbifer</taxon>
    </lineage>
</organism>
<dbReference type="GO" id="GO:0006633">
    <property type="term" value="P:fatty acid biosynthetic process"/>
    <property type="evidence" value="ECO:0007669"/>
    <property type="project" value="UniProtKB-UniPathway"/>
</dbReference>
<dbReference type="InterPro" id="IPR014030">
    <property type="entry name" value="Ketoacyl_synth_N"/>
</dbReference>
<dbReference type="EC" id="2.3.1.41" evidence="6"/>
<dbReference type="PROSITE" id="PS52004">
    <property type="entry name" value="KS3_2"/>
    <property type="match status" value="1"/>
</dbReference>
<reference evidence="6 7" key="1">
    <citation type="submission" date="2020-08" db="EMBL/GenBank/DDBJ databases">
        <title>Genomic Encyclopedia of Type Strains, Phase III (KMG-III): the genomes of soil and plant-associated and newly described type strains.</title>
        <authorList>
            <person name="Whitman W."/>
        </authorList>
    </citation>
    <scope>NUCLEOTIDE SEQUENCE [LARGE SCALE GENOMIC DNA]</scope>
    <source>
        <strain evidence="6 7">CECT 8799</strain>
    </source>
</reference>
<evidence type="ECO:0000256" key="4">
    <source>
        <dbReference type="RuleBase" id="RU003694"/>
    </source>
</evidence>
<name>A0A7W4WEN0_9GAMM</name>
<dbReference type="NCBIfam" id="NF006618">
    <property type="entry name" value="PRK09185.1"/>
    <property type="match status" value="1"/>
</dbReference>
<dbReference type="AlphaFoldDB" id="A0A7W4WEN0"/>
<evidence type="ECO:0000256" key="3">
    <source>
        <dbReference type="ARBA" id="ARBA00022679"/>
    </source>
</evidence>
<protein>
    <submittedName>
        <fullName evidence="6">3-oxoacyl-[acyl-carrier-protein] synthase-1</fullName>
        <ecNumber evidence="6">2.3.1.41</ecNumber>
    </submittedName>
</protein>
<comment type="caution">
    <text evidence="6">The sequence shown here is derived from an EMBL/GenBank/DDBJ whole genome shotgun (WGS) entry which is preliminary data.</text>
</comment>
<evidence type="ECO:0000256" key="2">
    <source>
        <dbReference type="ARBA" id="ARBA00008467"/>
    </source>
</evidence>
<dbReference type="Gene3D" id="3.40.47.10">
    <property type="match status" value="1"/>
</dbReference>
<keyword evidence="6" id="KW-0012">Acyltransferase</keyword>
<dbReference type="InterPro" id="IPR018201">
    <property type="entry name" value="Ketoacyl_synth_AS"/>
</dbReference>
<dbReference type="PANTHER" id="PTHR11712">
    <property type="entry name" value="POLYKETIDE SYNTHASE-RELATED"/>
    <property type="match status" value="1"/>
</dbReference>
<feature type="domain" description="Ketosynthase family 3 (KS3)" evidence="5">
    <location>
        <begin position="1"/>
        <end position="389"/>
    </location>
</feature>
<dbReference type="PANTHER" id="PTHR11712:SF320">
    <property type="entry name" value="BETA-KETOACYL SYNTHASE"/>
    <property type="match status" value="1"/>
</dbReference>
<evidence type="ECO:0000259" key="5">
    <source>
        <dbReference type="PROSITE" id="PS52004"/>
    </source>
</evidence>
<dbReference type="SMART" id="SM00825">
    <property type="entry name" value="PKS_KS"/>
    <property type="match status" value="1"/>
</dbReference>
<dbReference type="Pfam" id="PF02801">
    <property type="entry name" value="Ketoacyl-synt_C"/>
    <property type="match status" value="1"/>
</dbReference>
<dbReference type="InterPro" id="IPR020841">
    <property type="entry name" value="PKS_Beta-ketoAc_synthase_dom"/>
</dbReference>
<dbReference type="SUPFAM" id="SSF53901">
    <property type="entry name" value="Thiolase-like"/>
    <property type="match status" value="2"/>
</dbReference>
<dbReference type="RefSeq" id="WP_183462513.1">
    <property type="nucleotide sequence ID" value="NZ_JACHWZ010000021.1"/>
</dbReference>
<dbReference type="UniPathway" id="UPA00094"/>
<sequence length="391" mass="40508">MASARFYLNHLGLACALGSGAHQVAARLFAGDCSRMRAGSPWLPGFAGRLGVIEESLPALPPELAQYECRNNRLALAVARQIEQPLAALRERCGSRRIAVVMGTSTSGIAAGEEHLRGANSGSYSYRQQQQLAALAQFVAACFRVQGPQITVSTACSSSANAFASARRLLSMNICDAVVVGGVDTLCGMTVKGFHALGALSAGLAQPFSRNRDGINLGEAGAMFVLSREPGPVRLCGVGASSDAHHMSAPDPSGGGAAEAMRRALRAAGLAPGDIGYLNLHGTGTAQNDAMEAKAVHGVLGEGVLCSSSKPVSGHTLGAAGALEAAFCWLALHREFSAGVPPHCFDGEYDEKMPPLRLHRGGGKAERPRYAMSNSFAFGGSNSTLIFGGEE</sequence>
<dbReference type="InterPro" id="IPR000794">
    <property type="entry name" value="Beta-ketoacyl_synthase"/>
</dbReference>
<dbReference type="InterPro" id="IPR016039">
    <property type="entry name" value="Thiolase-like"/>
</dbReference>
<dbReference type="Proteomes" id="UP000535937">
    <property type="component" value="Unassembled WGS sequence"/>
</dbReference>
<dbReference type="Pfam" id="PF00109">
    <property type="entry name" value="ketoacyl-synt"/>
    <property type="match status" value="1"/>
</dbReference>
<dbReference type="GO" id="GO:0004315">
    <property type="term" value="F:3-oxoacyl-[acyl-carrier-protein] synthase activity"/>
    <property type="evidence" value="ECO:0007669"/>
    <property type="project" value="UniProtKB-EC"/>
</dbReference>
<dbReference type="InterPro" id="IPR014031">
    <property type="entry name" value="Ketoacyl_synth_C"/>
</dbReference>
<evidence type="ECO:0000313" key="6">
    <source>
        <dbReference type="EMBL" id="MBB3062852.1"/>
    </source>
</evidence>
<gene>
    <name evidence="6" type="ORF">FHS09_003702</name>
</gene>
<dbReference type="GO" id="GO:0005829">
    <property type="term" value="C:cytosol"/>
    <property type="evidence" value="ECO:0007669"/>
    <property type="project" value="TreeGrafter"/>
</dbReference>
<accession>A0A7W4WEN0</accession>
<keyword evidence="7" id="KW-1185">Reference proteome</keyword>
<dbReference type="PROSITE" id="PS00606">
    <property type="entry name" value="KS3_1"/>
    <property type="match status" value="1"/>
</dbReference>
<comment type="pathway">
    <text evidence="1">Lipid metabolism; fatty acid biosynthesis.</text>
</comment>
<evidence type="ECO:0000256" key="1">
    <source>
        <dbReference type="ARBA" id="ARBA00005194"/>
    </source>
</evidence>
<dbReference type="EMBL" id="JACHWZ010000021">
    <property type="protein sequence ID" value="MBB3062852.1"/>
    <property type="molecule type" value="Genomic_DNA"/>
</dbReference>
<evidence type="ECO:0000313" key="7">
    <source>
        <dbReference type="Proteomes" id="UP000535937"/>
    </source>
</evidence>
<proteinExistence type="inferred from homology"/>
<keyword evidence="3 4" id="KW-0808">Transferase</keyword>
<comment type="similarity">
    <text evidence="2 4">Belongs to the thiolase-like superfamily. Beta-ketoacyl-ACP synthases family.</text>
</comment>